<dbReference type="Pfam" id="PF00023">
    <property type="entry name" value="Ank"/>
    <property type="match status" value="1"/>
</dbReference>
<evidence type="ECO:0000256" key="1">
    <source>
        <dbReference type="ARBA" id="ARBA00022737"/>
    </source>
</evidence>
<name>X0WRF3_9ZZZZ</name>
<dbReference type="EMBL" id="BARS01036087">
    <property type="protein sequence ID" value="GAG25792.1"/>
    <property type="molecule type" value="Genomic_DNA"/>
</dbReference>
<feature type="non-terminal residue" evidence="3">
    <location>
        <position position="1"/>
    </location>
</feature>
<dbReference type="InterPro" id="IPR036770">
    <property type="entry name" value="Ankyrin_rpt-contain_sf"/>
</dbReference>
<keyword evidence="2" id="KW-0040">ANK repeat</keyword>
<dbReference type="SUPFAM" id="SSF48403">
    <property type="entry name" value="Ankyrin repeat"/>
    <property type="match status" value="1"/>
</dbReference>
<dbReference type="Gene3D" id="1.25.40.20">
    <property type="entry name" value="Ankyrin repeat-containing domain"/>
    <property type="match status" value="2"/>
</dbReference>
<dbReference type="PANTHER" id="PTHR24126">
    <property type="entry name" value="ANKYRIN REPEAT, PH AND SEC7 DOMAIN CONTAINING PROTEIN SECG-RELATED"/>
    <property type="match status" value="1"/>
</dbReference>
<evidence type="ECO:0000313" key="3">
    <source>
        <dbReference type="EMBL" id="GAG25792.1"/>
    </source>
</evidence>
<reference evidence="3" key="1">
    <citation type="journal article" date="2014" name="Front. Microbiol.">
        <title>High frequency of phylogenetically diverse reductive dehalogenase-homologous genes in deep subseafloor sedimentary metagenomes.</title>
        <authorList>
            <person name="Kawai M."/>
            <person name="Futagami T."/>
            <person name="Toyoda A."/>
            <person name="Takaki Y."/>
            <person name="Nishi S."/>
            <person name="Hori S."/>
            <person name="Arai W."/>
            <person name="Tsubouchi T."/>
            <person name="Morono Y."/>
            <person name="Uchiyama I."/>
            <person name="Ito T."/>
            <person name="Fujiyama A."/>
            <person name="Inagaki F."/>
            <person name="Takami H."/>
        </authorList>
    </citation>
    <scope>NUCLEOTIDE SEQUENCE</scope>
    <source>
        <strain evidence="3">Expedition CK06-06</strain>
    </source>
</reference>
<dbReference type="InterPro" id="IPR002110">
    <property type="entry name" value="Ankyrin_rpt"/>
</dbReference>
<keyword evidence="1" id="KW-0677">Repeat</keyword>
<sequence length="258" mass="28873">NRTLLPRSILPFKSPAGLPDETTNKTLTKLALLVLHGVDQTIQDLEGYTPRDVANQLRHEETKAHALRILNGPEMYTRWARPLYMRYLDKQIAVDFRDENGHTALWWAACEGDLSRVKKLVKHGANINTLDNGLWTPLHIAAAYDKDDSYEPLEVVHFLVEKGATIDALTDNGFTPLYEAVSVGNFTIARFLISRGANINFINPLNGTSILHSATHDSHFKFILLLLLKGANIDAQAHDGETPLHVSIRTMKHDIPIS</sequence>
<feature type="non-terminal residue" evidence="3">
    <location>
        <position position="258"/>
    </location>
</feature>
<dbReference type="Pfam" id="PF12796">
    <property type="entry name" value="Ank_2"/>
    <property type="match status" value="1"/>
</dbReference>
<dbReference type="PROSITE" id="PS50088">
    <property type="entry name" value="ANK_REPEAT"/>
    <property type="match status" value="4"/>
</dbReference>
<dbReference type="PANTHER" id="PTHR24126:SF14">
    <property type="entry name" value="ANK_REP_REGION DOMAIN-CONTAINING PROTEIN"/>
    <property type="match status" value="1"/>
</dbReference>
<comment type="caution">
    <text evidence="3">The sequence shown here is derived from an EMBL/GenBank/DDBJ whole genome shotgun (WGS) entry which is preliminary data.</text>
</comment>
<proteinExistence type="predicted"/>
<organism evidence="3">
    <name type="scientific">marine sediment metagenome</name>
    <dbReference type="NCBI Taxonomy" id="412755"/>
    <lineage>
        <taxon>unclassified sequences</taxon>
        <taxon>metagenomes</taxon>
        <taxon>ecological metagenomes</taxon>
    </lineage>
</organism>
<protein>
    <submittedName>
        <fullName evidence="3">Uncharacterized protein</fullName>
    </submittedName>
</protein>
<accession>X0WRF3</accession>
<gene>
    <name evidence="3" type="ORF">S01H1_55508</name>
</gene>
<dbReference type="PROSITE" id="PS50297">
    <property type="entry name" value="ANK_REP_REGION"/>
    <property type="match status" value="3"/>
</dbReference>
<dbReference type="AlphaFoldDB" id="X0WRF3"/>
<dbReference type="SMART" id="SM00248">
    <property type="entry name" value="ANK"/>
    <property type="match status" value="4"/>
</dbReference>
<evidence type="ECO:0000256" key="2">
    <source>
        <dbReference type="ARBA" id="ARBA00023043"/>
    </source>
</evidence>